<name>A0A8H7NTZ0_9APHY</name>
<accession>A0A8H7NTZ0</accession>
<evidence type="ECO:0000313" key="3">
    <source>
        <dbReference type="Proteomes" id="UP000639403"/>
    </source>
</evidence>
<evidence type="ECO:0000313" key="2">
    <source>
        <dbReference type="EMBL" id="KAF9803591.1"/>
    </source>
</evidence>
<dbReference type="AlphaFoldDB" id="A0A8H7NTZ0"/>
<gene>
    <name evidence="2" type="ORF">IEO21_09634</name>
</gene>
<reference evidence="2" key="2">
    <citation type="journal article" name="Front. Microbiol.">
        <title>Degradative Capacity of Two Strains of Rhodonia placenta: From Phenotype to Genotype.</title>
        <authorList>
            <person name="Kolle M."/>
            <person name="Horta M.A.C."/>
            <person name="Nowrousian M."/>
            <person name="Ohm R.A."/>
            <person name="Benz J.P."/>
            <person name="Pilgard A."/>
        </authorList>
    </citation>
    <scope>NUCLEOTIDE SEQUENCE</scope>
    <source>
        <strain evidence="2">FPRL280</strain>
    </source>
</reference>
<sequence>MADKFFDCSRLEHTFNTQEQVNVSRDDPESDRSSAPFFICDRQPCPNCTPRSITAEEGCYVPIRRVQHPSGPTLRYTGTITKPTNPPYSLILRGGDNST</sequence>
<protein>
    <submittedName>
        <fullName evidence="2">Uncharacterized protein</fullName>
    </submittedName>
</protein>
<reference evidence="2" key="1">
    <citation type="submission" date="2020-11" db="EMBL/GenBank/DDBJ databases">
        <authorList>
            <person name="Koelle M."/>
            <person name="Horta M.A.C."/>
            <person name="Nowrousian M."/>
            <person name="Ohm R.A."/>
            <person name="Benz P."/>
            <person name="Pilgard A."/>
        </authorList>
    </citation>
    <scope>NUCLEOTIDE SEQUENCE</scope>
    <source>
        <strain evidence="2">FPRL280</strain>
    </source>
</reference>
<evidence type="ECO:0000256" key="1">
    <source>
        <dbReference type="SAM" id="MobiDB-lite"/>
    </source>
</evidence>
<organism evidence="2 3">
    <name type="scientific">Rhodonia placenta</name>
    <dbReference type="NCBI Taxonomy" id="104341"/>
    <lineage>
        <taxon>Eukaryota</taxon>
        <taxon>Fungi</taxon>
        <taxon>Dikarya</taxon>
        <taxon>Basidiomycota</taxon>
        <taxon>Agaricomycotina</taxon>
        <taxon>Agaricomycetes</taxon>
        <taxon>Polyporales</taxon>
        <taxon>Adustoporiaceae</taxon>
        <taxon>Rhodonia</taxon>
    </lineage>
</organism>
<proteinExistence type="predicted"/>
<dbReference type="EMBL" id="JADOXO010000496">
    <property type="protein sequence ID" value="KAF9803591.1"/>
    <property type="molecule type" value="Genomic_DNA"/>
</dbReference>
<feature type="region of interest" description="Disordered" evidence="1">
    <location>
        <begin position="70"/>
        <end position="99"/>
    </location>
</feature>
<dbReference type="Proteomes" id="UP000639403">
    <property type="component" value="Unassembled WGS sequence"/>
</dbReference>
<comment type="caution">
    <text evidence="2">The sequence shown here is derived from an EMBL/GenBank/DDBJ whole genome shotgun (WGS) entry which is preliminary data.</text>
</comment>